<organism evidence="3 4">
    <name type="scientific">Rugamonas aquatica</name>
    <dbReference type="NCBI Taxonomy" id="2743357"/>
    <lineage>
        <taxon>Bacteria</taxon>
        <taxon>Pseudomonadati</taxon>
        <taxon>Pseudomonadota</taxon>
        <taxon>Betaproteobacteria</taxon>
        <taxon>Burkholderiales</taxon>
        <taxon>Oxalobacteraceae</taxon>
        <taxon>Telluria group</taxon>
        <taxon>Rugamonas</taxon>
    </lineage>
</organism>
<accession>A0A6A7NB14</accession>
<sequence>MAALSTVSLMGKVRLALRPVRKWEISRLRFSPKTLNDLEANLMAMNGILEPTRLVPVTTIDSDGNLRARTALSPKANTTRASIAVPPNKIIPVIVIAGIMGSNLRARTSGATKNQELKPGEAAWRPPNGKKAGLSEASKWSKRTPDVRQKILDADTLEVDPSGDIADIPARSSEDTCRVRGWGEIHSDSYGGLLSTLEENLNSTLKVSSNSVELESAWEDINDFDRGAWGAPSGGIEAAITVDELKKIAGYYYPVYAFGYNWLQSNEMSAARLKERIESIIASWVGTKHPCTKVMLVTHSMGGIVARACARKIPEKIAGIVHGVMPALGAPACYRRLACGTESSSPGKGKLELYAMEKFAEIAGATADETTPVLALSPGPLELLPTHLHPTWLFARIKLPKDPYSVELNFPDRNPYKFYKDFECWYRAINLALADPAGKFKGAVEEKVVGSVSQAEKFHTTLLDTYYHPNTAAFYCADPQQLSFGSYQWIAASSKAVAPPHLQIGTVISHTFGGGRNVSIVKGPMLFFEPGVQDAAGDGTVPTSSGQAPTGRVLHTFRTVGYDHQGAYKNKAMLALTQHLIVKLLQKVI</sequence>
<name>A0A6A7NB14_9BURK</name>
<evidence type="ECO:0000313" key="4">
    <source>
        <dbReference type="Proteomes" id="UP000440498"/>
    </source>
</evidence>
<dbReference type="PANTHER" id="PTHR11440">
    <property type="entry name" value="LECITHIN-CHOLESTEROL ACYLTRANSFERASE-RELATED"/>
    <property type="match status" value="1"/>
</dbReference>
<dbReference type="GO" id="GO:0016788">
    <property type="term" value="F:hydrolase activity, acting on ester bonds"/>
    <property type="evidence" value="ECO:0007669"/>
    <property type="project" value="InterPro"/>
</dbReference>
<gene>
    <name evidence="3" type="ORF">GEV02_29465</name>
</gene>
<comment type="caution">
    <text evidence="3">The sequence shown here is derived from an EMBL/GenBank/DDBJ whole genome shotgun (WGS) entry which is preliminary data.</text>
</comment>
<keyword evidence="4" id="KW-1185">Reference proteome</keyword>
<reference evidence="3 4" key="1">
    <citation type="submission" date="2019-10" db="EMBL/GenBank/DDBJ databases">
        <title>Two novel species isolated from a subtropical stream in China.</title>
        <authorList>
            <person name="Lu H."/>
        </authorList>
    </citation>
    <scope>NUCLEOTIDE SEQUENCE [LARGE SCALE GENOMIC DNA]</scope>
    <source>
        <strain evidence="3 4">FT29W</strain>
    </source>
</reference>
<feature type="region of interest" description="Disordered" evidence="1">
    <location>
        <begin position="111"/>
        <end position="136"/>
    </location>
</feature>
<dbReference type="Gene3D" id="3.40.50.1820">
    <property type="entry name" value="alpha/beta hydrolase"/>
    <property type="match status" value="1"/>
</dbReference>
<dbReference type="EMBL" id="WHUG01000019">
    <property type="protein sequence ID" value="MQA42273.1"/>
    <property type="molecule type" value="Genomic_DNA"/>
</dbReference>
<dbReference type="Proteomes" id="UP000440498">
    <property type="component" value="Unassembled WGS sequence"/>
</dbReference>
<evidence type="ECO:0000256" key="1">
    <source>
        <dbReference type="SAM" id="MobiDB-lite"/>
    </source>
</evidence>
<dbReference type="SUPFAM" id="SSF53474">
    <property type="entry name" value="alpha/beta-Hydrolases"/>
    <property type="match status" value="1"/>
</dbReference>
<dbReference type="InterPro" id="IPR012908">
    <property type="entry name" value="PGAP1-ab_dom-like"/>
</dbReference>
<evidence type="ECO:0000313" key="3">
    <source>
        <dbReference type="EMBL" id="MQA42273.1"/>
    </source>
</evidence>
<protein>
    <recommendedName>
        <fullName evidence="2">GPI inositol-deacylase PGAP1-like alpha/beta domain-containing protein</fullName>
    </recommendedName>
</protein>
<feature type="domain" description="GPI inositol-deacylase PGAP1-like alpha/beta" evidence="2">
    <location>
        <begin position="273"/>
        <end position="324"/>
    </location>
</feature>
<evidence type="ECO:0000259" key="2">
    <source>
        <dbReference type="Pfam" id="PF07819"/>
    </source>
</evidence>
<dbReference type="AlphaFoldDB" id="A0A6A7NB14"/>
<dbReference type="InterPro" id="IPR029058">
    <property type="entry name" value="AB_hydrolase_fold"/>
</dbReference>
<proteinExistence type="predicted"/>
<dbReference type="Pfam" id="PF07819">
    <property type="entry name" value="PGAP1"/>
    <property type="match status" value="1"/>
</dbReference>